<keyword evidence="2" id="KW-0805">Transcription regulation</keyword>
<name>A0A3D9C7V5_9FLAO</name>
<dbReference type="PANTHER" id="PTHR43133:SF46">
    <property type="entry name" value="RNA POLYMERASE SIGMA-70 FACTOR ECF SUBFAMILY"/>
    <property type="match status" value="1"/>
</dbReference>
<dbReference type="InterPro" id="IPR014284">
    <property type="entry name" value="RNA_pol_sigma-70_dom"/>
</dbReference>
<evidence type="ECO:0000259" key="5">
    <source>
        <dbReference type="Pfam" id="PF08281"/>
    </source>
</evidence>
<feature type="domain" description="RNA polymerase sigma factor 70 region 4 type 2" evidence="5">
    <location>
        <begin position="119"/>
        <end position="164"/>
    </location>
</feature>
<sequence>MSSLQNHTTDPEYMYRIIYDTYKDRIFFYIAGRIKDRNDVLDIFQNVFVHLWQYRHDLGKKNTENIIFKTCNQEIVDFIKNKYKNPTTSSYSDRPDDSSEALNDKLQRETLLQSVESNINMLPAARKQIFTMYKLNGISQQQIADELNMSKKGVKKQIEKAMVFLRNNIKNS</sequence>
<evidence type="ECO:0000313" key="6">
    <source>
        <dbReference type="EMBL" id="REC61829.1"/>
    </source>
</evidence>
<protein>
    <recommendedName>
        <fullName evidence="5">RNA polymerase sigma factor 70 region 4 type 2 domain-containing protein</fullName>
    </recommendedName>
</protein>
<dbReference type="Gene3D" id="1.10.1740.10">
    <property type="match status" value="1"/>
</dbReference>
<evidence type="ECO:0000256" key="4">
    <source>
        <dbReference type="ARBA" id="ARBA00023163"/>
    </source>
</evidence>
<dbReference type="EMBL" id="QNVT01000012">
    <property type="protein sequence ID" value="REC61829.1"/>
    <property type="molecule type" value="Genomic_DNA"/>
</dbReference>
<dbReference type="SUPFAM" id="SSF88946">
    <property type="entry name" value="Sigma2 domain of RNA polymerase sigma factors"/>
    <property type="match status" value="1"/>
</dbReference>
<accession>A0A3D9C7V5</accession>
<dbReference type="GO" id="GO:0006352">
    <property type="term" value="P:DNA-templated transcription initiation"/>
    <property type="evidence" value="ECO:0007669"/>
    <property type="project" value="InterPro"/>
</dbReference>
<dbReference type="Pfam" id="PF08281">
    <property type="entry name" value="Sigma70_r4_2"/>
    <property type="match status" value="1"/>
</dbReference>
<keyword evidence="4" id="KW-0804">Transcription</keyword>
<evidence type="ECO:0000256" key="2">
    <source>
        <dbReference type="ARBA" id="ARBA00023015"/>
    </source>
</evidence>
<reference evidence="7" key="1">
    <citation type="submission" date="2018-06" db="EMBL/GenBank/DDBJ databases">
        <authorList>
            <person name="Lum Nde A."/>
            <person name="Hugo C."/>
        </authorList>
    </citation>
    <scope>NUCLEOTIDE SEQUENCE [LARGE SCALE GENOMIC DNA]</scope>
    <source>
        <strain evidence="7">1_F178</strain>
    </source>
</reference>
<dbReference type="NCBIfam" id="TIGR02937">
    <property type="entry name" value="sigma70-ECF"/>
    <property type="match status" value="1"/>
</dbReference>
<dbReference type="GO" id="GO:0003677">
    <property type="term" value="F:DNA binding"/>
    <property type="evidence" value="ECO:0007669"/>
    <property type="project" value="InterPro"/>
</dbReference>
<dbReference type="RefSeq" id="WP_115971367.1">
    <property type="nucleotide sequence ID" value="NZ_QNVT01000012.1"/>
</dbReference>
<comment type="similarity">
    <text evidence="1">Belongs to the sigma-70 factor family. ECF subfamily.</text>
</comment>
<keyword evidence="7" id="KW-1185">Reference proteome</keyword>
<evidence type="ECO:0000256" key="3">
    <source>
        <dbReference type="ARBA" id="ARBA00023082"/>
    </source>
</evidence>
<dbReference type="InterPro" id="IPR013249">
    <property type="entry name" value="RNA_pol_sigma70_r4_t2"/>
</dbReference>
<dbReference type="InterPro" id="IPR013324">
    <property type="entry name" value="RNA_pol_sigma_r3/r4-like"/>
</dbReference>
<dbReference type="AlphaFoldDB" id="A0A3D9C7V5"/>
<dbReference type="PANTHER" id="PTHR43133">
    <property type="entry name" value="RNA POLYMERASE ECF-TYPE SIGMA FACTO"/>
    <property type="match status" value="1"/>
</dbReference>
<dbReference type="InterPro" id="IPR036388">
    <property type="entry name" value="WH-like_DNA-bd_sf"/>
</dbReference>
<dbReference type="Proteomes" id="UP000256686">
    <property type="component" value="Unassembled WGS sequence"/>
</dbReference>
<evidence type="ECO:0000313" key="7">
    <source>
        <dbReference type="Proteomes" id="UP000256686"/>
    </source>
</evidence>
<dbReference type="InterPro" id="IPR013325">
    <property type="entry name" value="RNA_pol_sigma_r2"/>
</dbReference>
<proteinExistence type="inferred from homology"/>
<dbReference type="Gene3D" id="1.10.10.10">
    <property type="entry name" value="Winged helix-like DNA-binding domain superfamily/Winged helix DNA-binding domain"/>
    <property type="match status" value="1"/>
</dbReference>
<evidence type="ECO:0000256" key="1">
    <source>
        <dbReference type="ARBA" id="ARBA00010641"/>
    </source>
</evidence>
<organism evidence="6 7">
    <name type="scientific">Chryseobacterium pennae</name>
    <dbReference type="NCBI Taxonomy" id="2258962"/>
    <lineage>
        <taxon>Bacteria</taxon>
        <taxon>Pseudomonadati</taxon>
        <taxon>Bacteroidota</taxon>
        <taxon>Flavobacteriia</taxon>
        <taxon>Flavobacteriales</taxon>
        <taxon>Weeksellaceae</taxon>
        <taxon>Chryseobacterium group</taxon>
        <taxon>Chryseobacterium</taxon>
    </lineage>
</organism>
<dbReference type="InterPro" id="IPR039425">
    <property type="entry name" value="RNA_pol_sigma-70-like"/>
</dbReference>
<keyword evidence="3" id="KW-0731">Sigma factor</keyword>
<dbReference type="SUPFAM" id="SSF88659">
    <property type="entry name" value="Sigma3 and sigma4 domains of RNA polymerase sigma factors"/>
    <property type="match status" value="1"/>
</dbReference>
<dbReference type="GO" id="GO:0016987">
    <property type="term" value="F:sigma factor activity"/>
    <property type="evidence" value="ECO:0007669"/>
    <property type="project" value="UniProtKB-KW"/>
</dbReference>
<comment type="caution">
    <text evidence="6">The sequence shown here is derived from an EMBL/GenBank/DDBJ whole genome shotgun (WGS) entry which is preliminary data.</text>
</comment>
<gene>
    <name evidence="6" type="ORF">DRF65_13915</name>
</gene>